<dbReference type="PROSITE" id="PS00217">
    <property type="entry name" value="SUGAR_TRANSPORT_2"/>
    <property type="match status" value="1"/>
</dbReference>
<feature type="transmembrane region" description="Helical" evidence="12">
    <location>
        <begin position="349"/>
        <end position="371"/>
    </location>
</feature>
<keyword evidence="4 12" id="KW-0812">Transmembrane</keyword>
<dbReference type="PROSITE" id="PS50850">
    <property type="entry name" value="MFS"/>
    <property type="match status" value="1"/>
</dbReference>
<keyword evidence="9" id="KW-0406">Ion transport</keyword>
<evidence type="ECO:0000313" key="15">
    <source>
        <dbReference type="Proteomes" id="UP001153737"/>
    </source>
</evidence>
<feature type="transmembrane region" description="Helical" evidence="12">
    <location>
        <begin position="154"/>
        <end position="179"/>
    </location>
</feature>
<name>A0A9P0DRA5_PHACE</name>
<feature type="transmembrane region" description="Helical" evidence="12">
    <location>
        <begin position="92"/>
        <end position="111"/>
    </location>
</feature>
<dbReference type="GO" id="GO:0016020">
    <property type="term" value="C:membrane"/>
    <property type="evidence" value="ECO:0007669"/>
    <property type="project" value="UniProtKB-SubCell"/>
</dbReference>
<comment type="similarity">
    <text evidence="2">Belongs to the major facilitator superfamily. Sodium/anion cotransporter family.</text>
</comment>
<evidence type="ECO:0000256" key="3">
    <source>
        <dbReference type="ARBA" id="ARBA00022448"/>
    </source>
</evidence>
<dbReference type="AlphaFoldDB" id="A0A9P0DRA5"/>
<comment type="function">
    <text evidence="10">May be an inorganic phosphate cotransporter.</text>
</comment>
<keyword evidence="3" id="KW-0813">Transport</keyword>
<dbReference type="GO" id="GO:0006820">
    <property type="term" value="P:monoatomic anion transport"/>
    <property type="evidence" value="ECO:0007669"/>
    <property type="project" value="TreeGrafter"/>
</dbReference>
<feature type="transmembrane region" description="Helical" evidence="12">
    <location>
        <begin position="324"/>
        <end position="343"/>
    </location>
</feature>
<evidence type="ECO:0000256" key="12">
    <source>
        <dbReference type="SAM" id="Phobius"/>
    </source>
</evidence>
<feature type="transmembrane region" description="Helical" evidence="12">
    <location>
        <begin position="287"/>
        <end position="303"/>
    </location>
</feature>
<evidence type="ECO:0000256" key="9">
    <source>
        <dbReference type="ARBA" id="ARBA00023201"/>
    </source>
</evidence>
<evidence type="ECO:0000256" key="2">
    <source>
        <dbReference type="ARBA" id="ARBA00008586"/>
    </source>
</evidence>
<dbReference type="PANTHER" id="PTHR11662">
    <property type="entry name" value="SOLUTE CARRIER FAMILY 17"/>
    <property type="match status" value="1"/>
</dbReference>
<keyword evidence="15" id="KW-1185">Reference proteome</keyword>
<keyword evidence="9" id="KW-0739">Sodium transport</keyword>
<dbReference type="CDD" id="cd17318">
    <property type="entry name" value="MFS_SLC17"/>
    <property type="match status" value="1"/>
</dbReference>
<evidence type="ECO:0000256" key="6">
    <source>
        <dbReference type="ARBA" id="ARBA00022989"/>
    </source>
</evidence>
<dbReference type="Gene3D" id="1.20.1250.20">
    <property type="entry name" value="MFS general substrate transporter like domains"/>
    <property type="match status" value="2"/>
</dbReference>
<evidence type="ECO:0000256" key="1">
    <source>
        <dbReference type="ARBA" id="ARBA00004141"/>
    </source>
</evidence>
<keyword evidence="7" id="KW-0915">Sodium</keyword>
<dbReference type="EMBL" id="OU896722">
    <property type="protein sequence ID" value="CAH1154737.1"/>
    <property type="molecule type" value="Genomic_DNA"/>
</dbReference>
<reference evidence="14" key="2">
    <citation type="submission" date="2022-10" db="EMBL/GenBank/DDBJ databases">
        <authorList>
            <consortium name="ENA_rothamsted_submissions"/>
            <consortium name="culmorum"/>
            <person name="King R."/>
        </authorList>
    </citation>
    <scope>NUCLEOTIDE SEQUENCE</scope>
</reference>
<dbReference type="SUPFAM" id="SSF103473">
    <property type="entry name" value="MFS general substrate transporter"/>
    <property type="match status" value="1"/>
</dbReference>
<evidence type="ECO:0000256" key="10">
    <source>
        <dbReference type="ARBA" id="ARBA00054632"/>
    </source>
</evidence>
<dbReference type="FunFam" id="1.20.1250.20:FF:000144">
    <property type="entry name" value="Picot, isoform B"/>
    <property type="match status" value="1"/>
</dbReference>
<gene>
    <name evidence="14" type="ORF">PHAECO_LOCUS5312</name>
</gene>
<sequence>MDISKKPGGLLGFRHVQYSLMIVATVLGYGMRTVLNVAIVAMVDEHPPKDRYYSVYPEWKPKKNLILSSFFWGYVCLQVGAGQLAKKYGTRLFLLGSILIPSVAGVLLPLAGAELGYIGVIICRIVQGLAQGALVPSIHALLSEWAPVSERAKWGGFVYAGQALGNVFAMPITGAIAATKVGWPLVFYLYGGIGLLWSILWLSLGSDSPSKSKRISDTERKWIEASRVNIEEKSDVPTPWKAIFTSPPFLAILLAHCGQNWGFWTLLTEMPSFMREILKYKIDSNSFMSALPYFVMWVLSFFMSPIADQLVERKIVSLRTSRKIFNTIGFVIPGVALLSLNIVDGHNKSAIIAILVIGVGMNAGHFCGFLVNHIDISPNHAGTLAAITNSTASVFSIFAPLAVDLIKHVTGSKEDDKQLWNIVFSIAGGVYLITAVIFIIFASGDIQPWNGNNEISAIKDAKIEEKKRLGILRKISTSMAA</sequence>
<dbReference type="InterPro" id="IPR011701">
    <property type="entry name" value="MFS"/>
</dbReference>
<dbReference type="Pfam" id="PF07690">
    <property type="entry name" value="MFS_1"/>
    <property type="match status" value="1"/>
</dbReference>
<dbReference type="PANTHER" id="PTHR11662:SF280">
    <property type="entry name" value="FI21844P1-RELATED"/>
    <property type="match status" value="1"/>
</dbReference>
<dbReference type="InterPro" id="IPR005829">
    <property type="entry name" value="Sugar_transporter_CS"/>
</dbReference>
<evidence type="ECO:0000256" key="11">
    <source>
        <dbReference type="ARBA" id="ARBA00068450"/>
    </source>
</evidence>
<dbReference type="Proteomes" id="UP001153737">
    <property type="component" value="Chromosome 16"/>
</dbReference>
<evidence type="ECO:0000256" key="8">
    <source>
        <dbReference type="ARBA" id="ARBA00023136"/>
    </source>
</evidence>
<proteinExistence type="inferred from homology"/>
<dbReference type="GO" id="GO:0015293">
    <property type="term" value="F:symporter activity"/>
    <property type="evidence" value="ECO:0007669"/>
    <property type="project" value="UniProtKB-KW"/>
</dbReference>
<feature type="transmembrane region" description="Helical" evidence="12">
    <location>
        <begin position="422"/>
        <end position="442"/>
    </location>
</feature>
<keyword evidence="5" id="KW-0769">Symport</keyword>
<keyword evidence="8 12" id="KW-0472">Membrane</keyword>
<dbReference type="InterPro" id="IPR050382">
    <property type="entry name" value="MFS_Na/Anion_cotransporter"/>
</dbReference>
<dbReference type="InterPro" id="IPR020846">
    <property type="entry name" value="MFS_dom"/>
</dbReference>
<feature type="transmembrane region" description="Helical" evidence="12">
    <location>
        <begin position="185"/>
        <end position="204"/>
    </location>
</feature>
<dbReference type="GO" id="GO:0006814">
    <property type="term" value="P:sodium ion transport"/>
    <property type="evidence" value="ECO:0007669"/>
    <property type="project" value="UniProtKB-KW"/>
</dbReference>
<accession>A0A9P0DRA5</accession>
<organism evidence="14 15">
    <name type="scientific">Phaedon cochleariae</name>
    <name type="common">Mustard beetle</name>
    <dbReference type="NCBI Taxonomy" id="80249"/>
    <lineage>
        <taxon>Eukaryota</taxon>
        <taxon>Metazoa</taxon>
        <taxon>Ecdysozoa</taxon>
        <taxon>Arthropoda</taxon>
        <taxon>Hexapoda</taxon>
        <taxon>Insecta</taxon>
        <taxon>Pterygota</taxon>
        <taxon>Neoptera</taxon>
        <taxon>Endopterygota</taxon>
        <taxon>Coleoptera</taxon>
        <taxon>Polyphaga</taxon>
        <taxon>Cucujiformia</taxon>
        <taxon>Chrysomeloidea</taxon>
        <taxon>Chrysomelidae</taxon>
        <taxon>Chrysomelinae</taxon>
        <taxon>Chrysomelini</taxon>
        <taxon>Phaedon</taxon>
    </lineage>
</organism>
<reference evidence="14" key="1">
    <citation type="submission" date="2022-01" db="EMBL/GenBank/DDBJ databases">
        <authorList>
            <person name="King R."/>
        </authorList>
    </citation>
    <scope>NUCLEOTIDE SEQUENCE</scope>
</reference>
<feature type="transmembrane region" description="Helical" evidence="12">
    <location>
        <begin position="65"/>
        <end position="85"/>
    </location>
</feature>
<dbReference type="InterPro" id="IPR036259">
    <property type="entry name" value="MFS_trans_sf"/>
</dbReference>
<evidence type="ECO:0000313" key="14">
    <source>
        <dbReference type="EMBL" id="CAH1154737.1"/>
    </source>
</evidence>
<feature type="transmembrane region" description="Helical" evidence="12">
    <location>
        <begin position="383"/>
        <end position="402"/>
    </location>
</feature>
<protein>
    <recommendedName>
        <fullName evidence="11">Putative inorganic phosphate cotransporter</fullName>
    </recommendedName>
</protein>
<keyword evidence="6 12" id="KW-1133">Transmembrane helix</keyword>
<comment type="subcellular location">
    <subcellularLocation>
        <location evidence="1">Membrane</location>
        <topology evidence="1">Multi-pass membrane protein</topology>
    </subcellularLocation>
</comment>
<dbReference type="FunFam" id="1.20.1250.20:FF:000003">
    <property type="entry name" value="Solute carrier family 17 member 3"/>
    <property type="match status" value="1"/>
</dbReference>
<feature type="domain" description="Major facilitator superfamily (MFS) profile" evidence="13">
    <location>
        <begin position="16"/>
        <end position="446"/>
    </location>
</feature>
<evidence type="ECO:0000256" key="7">
    <source>
        <dbReference type="ARBA" id="ARBA00023053"/>
    </source>
</evidence>
<evidence type="ECO:0000256" key="5">
    <source>
        <dbReference type="ARBA" id="ARBA00022847"/>
    </source>
</evidence>
<feature type="transmembrane region" description="Helical" evidence="12">
    <location>
        <begin position="20"/>
        <end position="43"/>
    </location>
</feature>
<evidence type="ECO:0000256" key="4">
    <source>
        <dbReference type="ARBA" id="ARBA00022692"/>
    </source>
</evidence>
<evidence type="ECO:0000259" key="13">
    <source>
        <dbReference type="PROSITE" id="PS50850"/>
    </source>
</evidence>